<dbReference type="RefSeq" id="WP_181761581.1">
    <property type="nucleotide sequence ID" value="NZ_BMCR01000001.1"/>
</dbReference>
<dbReference type="SUPFAM" id="SSF46785">
    <property type="entry name" value="Winged helix' DNA-binding domain"/>
    <property type="match status" value="1"/>
</dbReference>
<dbReference type="CDD" id="cd07377">
    <property type="entry name" value="WHTH_GntR"/>
    <property type="match status" value="1"/>
</dbReference>
<evidence type="ECO:0000259" key="4">
    <source>
        <dbReference type="PROSITE" id="PS50949"/>
    </source>
</evidence>
<name>A0A838Y337_9HYPH</name>
<dbReference type="SMART" id="SM00895">
    <property type="entry name" value="FCD"/>
    <property type="match status" value="1"/>
</dbReference>
<reference evidence="5 6" key="1">
    <citation type="submission" date="2020-07" db="EMBL/GenBank/DDBJ databases">
        <authorList>
            <person name="Li M."/>
        </authorList>
    </citation>
    <scope>NUCLEOTIDE SEQUENCE [LARGE SCALE GENOMIC DNA]</scope>
    <source>
        <strain evidence="5 6">DSM 23284</strain>
    </source>
</reference>
<keyword evidence="3" id="KW-0804">Transcription</keyword>
<keyword evidence="6" id="KW-1185">Reference proteome</keyword>
<dbReference type="Pfam" id="PF00392">
    <property type="entry name" value="GntR"/>
    <property type="match status" value="1"/>
</dbReference>
<evidence type="ECO:0000256" key="3">
    <source>
        <dbReference type="ARBA" id="ARBA00023163"/>
    </source>
</evidence>
<organism evidence="5 6">
    <name type="scientific">Stappia taiwanensis</name>
    <dbReference type="NCBI Taxonomy" id="992267"/>
    <lineage>
        <taxon>Bacteria</taxon>
        <taxon>Pseudomonadati</taxon>
        <taxon>Pseudomonadota</taxon>
        <taxon>Alphaproteobacteria</taxon>
        <taxon>Hyphomicrobiales</taxon>
        <taxon>Stappiaceae</taxon>
        <taxon>Stappia</taxon>
    </lineage>
</organism>
<dbReference type="PANTHER" id="PTHR43537:SF49">
    <property type="entry name" value="TRANSCRIPTIONAL REGULATORY PROTEIN"/>
    <property type="match status" value="1"/>
</dbReference>
<evidence type="ECO:0000313" key="5">
    <source>
        <dbReference type="EMBL" id="MBA4613383.1"/>
    </source>
</evidence>
<proteinExistence type="predicted"/>
<dbReference type="PANTHER" id="PTHR43537">
    <property type="entry name" value="TRANSCRIPTIONAL REGULATOR, GNTR FAMILY"/>
    <property type="match status" value="1"/>
</dbReference>
<keyword evidence="2" id="KW-0238">DNA-binding</keyword>
<dbReference type="EMBL" id="JACEON010000018">
    <property type="protein sequence ID" value="MBA4613383.1"/>
    <property type="molecule type" value="Genomic_DNA"/>
</dbReference>
<dbReference type="InterPro" id="IPR036388">
    <property type="entry name" value="WH-like_DNA-bd_sf"/>
</dbReference>
<dbReference type="InterPro" id="IPR000524">
    <property type="entry name" value="Tscrpt_reg_HTH_GntR"/>
</dbReference>
<dbReference type="Gene3D" id="1.20.120.530">
    <property type="entry name" value="GntR ligand-binding domain-like"/>
    <property type="match status" value="1"/>
</dbReference>
<evidence type="ECO:0000313" key="6">
    <source>
        <dbReference type="Proteomes" id="UP000559404"/>
    </source>
</evidence>
<keyword evidence="1" id="KW-0805">Transcription regulation</keyword>
<dbReference type="Proteomes" id="UP000559404">
    <property type="component" value="Unassembled WGS sequence"/>
</dbReference>
<evidence type="ECO:0000256" key="2">
    <source>
        <dbReference type="ARBA" id="ARBA00023125"/>
    </source>
</evidence>
<dbReference type="Gene3D" id="1.10.10.10">
    <property type="entry name" value="Winged helix-like DNA-binding domain superfamily/Winged helix DNA-binding domain"/>
    <property type="match status" value="1"/>
</dbReference>
<gene>
    <name evidence="5" type="ORF">H1W37_17115</name>
</gene>
<dbReference type="AlphaFoldDB" id="A0A838Y337"/>
<evidence type="ECO:0000256" key="1">
    <source>
        <dbReference type="ARBA" id="ARBA00023015"/>
    </source>
</evidence>
<dbReference type="PROSITE" id="PS50949">
    <property type="entry name" value="HTH_GNTR"/>
    <property type="match status" value="1"/>
</dbReference>
<feature type="domain" description="HTH gntR-type" evidence="4">
    <location>
        <begin position="14"/>
        <end position="81"/>
    </location>
</feature>
<dbReference type="Pfam" id="PF07729">
    <property type="entry name" value="FCD"/>
    <property type="match status" value="1"/>
</dbReference>
<protein>
    <submittedName>
        <fullName evidence="5">GntR family transcriptional regulator</fullName>
    </submittedName>
</protein>
<reference evidence="5 6" key="2">
    <citation type="submission" date="2020-08" db="EMBL/GenBank/DDBJ databases">
        <title>Stappia taiwanensis sp. nov., isolated from a coastal thermal spring.</title>
        <authorList>
            <person name="Kampfer P."/>
        </authorList>
    </citation>
    <scope>NUCLEOTIDE SEQUENCE [LARGE SCALE GENOMIC DNA]</scope>
    <source>
        <strain evidence="5 6">DSM 23284</strain>
    </source>
</reference>
<dbReference type="InterPro" id="IPR036390">
    <property type="entry name" value="WH_DNA-bd_sf"/>
</dbReference>
<dbReference type="SUPFAM" id="SSF48008">
    <property type="entry name" value="GntR ligand-binding domain-like"/>
    <property type="match status" value="1"/>
</dbReference>
<dbReference type="InterPro" id="IPR008920">
    <property type="entry name" value="TF_FadR/GntR_C"/>
</dbReference>
<dbReference type="GO" id="GO:0003700">
    <property type="term" value="F:DNA-binding transcription factor activity"/>
    <property type="evidence" value="ECO:0007669"/>
    <property type="project" value="InterPro"/>
</dbReference>
<dbReference type="InterPro" id="IPR011711">
    <property type="entry name" value="GntR_C"/>
</dbReference>
<comment type="caution">
    <text evidence="5">The sequence shown here is derived from an EMBL/GenBank/DDBJ whole genome shotgun (WGS) entry which is preliminary data.</text>
</comment>
<dbReference type="GO" id="GO:0003677">
    <property type="term" value="F:DNA binding"/>
    <property type="evidence" value="ECO:0007669"/>
    <property type="project" value="UniProtKB-KW"/>
</dbReference>
<accession>A0A838Y337</accession>
<dbReference type="SMART" id="SM00345">
    <property type="entry name" value="HTH_GNTR"/>
    <property type="match status" value="1"/>
</dbReference>
<sequence>MAAELFTKDESPAGLAAQRIHDCLCEEILAGELAPGTRLGEVALAKRFDVSRGPIRAALKMLAETGVVTVVPHSGARVREMSYDDARALYQVREALEAQAASLAAASASAEAVAQLRAVLAGHSRDVAAHPTGAYLQGGSDRDFHNIVARMAGNAIIQRYLTKELYPQLALLRVRHTHVTGRGVSALREHERIVEAIAAGDSEVAGLLMRRHIQNSWASLEAQLKSDDA</sequence>